<evidence type="ECO:0000259" key="5">
    <source>
        <dbReference type="PROSITE" id="PS01124"/>
    </source>
</evidence>
<keyword evidence="2" id="KW-0805">Transcription regulation</keyword>
<protein>
    <submittedName>
        <fullName evidence="6">Helix-turn-helix domain-containing protein</fullName>
    </submittedName>
</protein>
<dbReference type="SMART" id="SM00342">
    <property type="entry name" value="HTH_ARAC"/>
    <property type="match status" value="1"/>
</dbReference>
<dbReference type="GO" id="GO:0043565">
    <property type="term" value="F:sequence-specific DNA binding"/>
    <property type="evidence" value="ECO:0007669"/>
    <property type="project" value="InterPro"/>
</dbReference>
<dbReference type="InterPro" id="IPR018062">
    <property type="entry name" value="HTH_AraC-typ_CS"/>
</dbReference>
<dbReference type="GO" id="GO:0003700">
    <property type="term" value="F:DNA-binding transcription factor activity"/>
    <property type="evidence" value="ECO:0007669"/>
    <property type="project" value="InterPro"/>
</dbReference>
<accession>A0A6L8LZE6</accession>
<keyword evidence="4" id="KW-0804">Transcription</keyword>
<dbReference type="Pfam" id="PF02311">
    <property type="entry name" value="AraC_binding"/>
    <property type="match status" value="1"/>
</dbReference>
<sequence length="241" mass="27058">MSSVTSRSIQHNSDSQTHWHQHDMAQLYWLTQGTATIETLDQQWTMTPASVGWIPAHLAHKSSVVSDIEAFIIYLPVTHVSSLNSQAKVIASNSLISSLIERIKSFNFRNLTEPQQRLVDVLVDEIALSQSNNLYLPLPKKDNIRRLAHWLMSHPDDTRSQNELAAEFATSPRTLCRVFKSETGINFSAWRQQARLITSLTLLSQGISVTSTALSCGYANTSSYITAFKARFGITPSQYFD</sequence>
<evidence type="ECO:0000256" key="1">
    <source>
        <dbReference type="ARBA" id="ARBA00022491"/>
    </source>
</evidence>
<evidence type="ECO:0000256" key="3">
    <source>
        <dbReference type="ARBA" id="ARBA00023125"/>
    </source>
</evidence>
<evidence type="ECO:0000313" key="6">
    <source>
        <dbReference type="EMBL" id="MYM61504.1"/>
    </source>
</evidence>
<dbReference type="InterPro" id="IPR014710">
    <property type="entry name" value="RmlC-like_jellyroll"/>
</dbReference>
<dbReference type="SUPFAM" id="SSF51182">
    <property type="entry name" value="RmlC-like cupins"/>
    <property type="match status" value="1"/>
</dbReference>
<gene>
    <name evidence="6" type="ORF">GTG28_20050</name>
</gene>
<evidence type="ECO:0000256" key="2">
    <source>
        <dbReference type="ARBA" id="ARBA00023015"/>
    </source>
</evidence>
<dbReference type="Gene3D" id="1.10.10.60">
    <property type="entry name" value="Homeodomain-like"/>
    <property type="match status" value="1"/>
</dbReference>
<dbReference type="InterPro" id="IPR009057">
    <property type="entry name" value="Homeodomain-like_sf"/>
</dbReference>
<evidence type="ECO:0000313" key="7">
    <source>
        <dbReference type="Proteomes" id="UP000478571"/>
    </source>
</evidence>
<dbReference type="FunFam" id="1.10.10.60:FF:000132">
    <property type="entry name" value="AraC family transcriptional regulator"/>
    <property type="match status" value="1"/>
</dbReference>
<dbReference type="PROSITE" id="PS00041">
    <property type="entry name" value="HTH_ARAC_FAMILY_1"/>
    <property type="match status" value="1"/>
</dbReference>
<dbReference type="InterPro" id="IPR011051">
    <property type="entry name" value="RmlC_Cupin_sf"/>
</dbReference>
<dbReference type="Proteomes" id="UP000478571">
    <property type="component" value="Unassembled WGS sequence"/>
</dbReference>
<dbReference type="AlphaFoldDB" id="A0A6L8LZE6"/>
<evidence type="ECO:0000256" key="4">
    <source>
        <dbReference type="ARBA" id="ARBA00023163"/>
    </source>
</evidence>
<dbReference type="PROSITE" id="PS01124">
    <property type="entry name" value="HTH_ARAC_FAMILY_2"/>
    <property type="match status" value="1"/>
</dbReference>
<keyword evidence="3" id="KW-0238">DNA-binding</keyword>
<dbReference type="InterPro" id="IPR018060">
    <property type="entry name" value="HTH_AraC"/>
</dbReference>
<keyword evidence="7" id="KW-1185">Reference proteome</keyword>
<name>A0A6L8LZE6_9VIBR</name>
<proteinExistence type="predicted"/>
<dbReference type="SUPFAM" id="SSF46689">
    <property type="entry name" value="Homeodomain-like"/>
    <property type="match status" value="1"/>
</dbReference>
<dbReference type="InterPro" id="IPR003313">
    <property type="entry name" value="AraC-bd"/>
</dbReference>
<reference evidence="6 7" key="1">
    <citation type="submission" date="2020-01" db="EMBL/GenBank/DDBJ databases">
        <title>Draft Genome Sequence of Vibrio sp. strain OCN044, Isolated from a Healthy Coral at Palmyra Atoll.</title>
        <authorList>
            <person name="Videau P."/>
            <person name="Loughran R."/>
            <person name="Esquivel A."/>
            <person name="Deadmond M."/>
            <person name="Paddock B.E."/>
            <person name="Saw J.H."/>
            <person name="Ushijima B."/>
        </authorList>
    </citation>
    <scope>NUCLEOTIDE SEQUENCE [LARGE SCALE GENOMIC DNA]</scope>
    <source>
        <strain evidence="6 7">OCN044</strain>
    </source>
</reference>
<dbReference type="Gene3D" id="2.60.120.10">
    <property type="entry name" value="Jelly Rolls"/>
    <property type="match status" value="1"/>
</dbReference>
<organism evidence="6 7">
    <name type="scientific">Vibrio tetraodonis subsp. pristinus</name>
    <dbReference type="NCBI Taxonomy" id="2695891"/>
    <lineage>
        <taxon>Bacteria</taxon>
        <taxon>Pseudomonadati</taxon>
        <taxon>Pseudomonadota</taxon>
        <taxon>Gammaproteobacteria</taxon>
        <taxon>Vibrionales</taxon>
        <taxon>Vibrionaceae</taxon>
        <taxon>Vibrio</taxon>
    </lineage>
</organism>
<dbReference type="PANTHER" id="PTHR11019">
    <property type="entry name" value="HTH-TYPE TRANSCRIPTIONAL REGULATOR NIMR"/>
    <property type="match status" value="1"/>
</dbReference>
<dbReference type="RefSeq" id="WP_160932966.1">
    <property type="nucleotide sequence ID" value="NZ_WWEU01000014.1"/>
</dbReference>
<feature type="domain" description="HTH araC/xylS-type" evidence="5">
    <location>
        <begin position="145"/>
        <end position="241"/>
    </location>
</feature>
<dbReference type="PANTHER" id="PTHR11019:SF199">
    <property type="entry name" value="HTH-TYPE TRANSCRIPTIONAL REGULATOR NIMR"/>
    <property type="match status" value="1"/>
</dbReference>
<keyword evidence="1" id="KW-0678">Repressor</keyword>
<dbReference type="Pfam" id="PF12833">
    <property type="entry name" value="HTH_18"/>
    <property type="match status" value="1"/>
</dbReference>
<comment type="caution">
    <text evidence="6">The sequence shown here is derived from an EMBL/GenBank/DDBJ whole genome shotgun (WGS) entry which is preliminary data.</text>
</comment>
<dbReference type="EMBL" id="WWEU01000014">
    <property type="protein sequence ID" value="MYM61504.1"/>
    <property type="molecule type" value="Genomic_DNA"/>
</dbReference>